<feature type="compositionally biased region" description="Low complexity" evidence="1">
    <location>
        <begin position="137"/>
        <end position="151"/>
    </location>
</feature>
<sequence>MSSGTRRARRPRTSSTSTAAGTAPPSPASPRTDRSASPSSRTSGCGWTPPPPPTAYATASSSAASCSATRTAGRWRWASWTGWRTPRRGNRTYGTRSRGRARHEYRHPSALAGDRPGRRTVLAAPEARRRGRHAAHGRAPPARRAAPAAGPRPRDQLHLLASFLTGADPGRHGIYGFIDTEPGDYRTRFPNVNDLAATPVWQATAAAGLPALVLNVPGTYPAPPVHGALVSGFVAPDFDRAVSRPGCAKPCARRATTSTSRWATRRTTPTASSTGRWTRSGPAAARTCGCWRRSPGRSPSACSPRPTASTTSSGATSPTRPPPARPDHGLLPRGRRGGRRPGAFAGDDGALTLVSDHGFGPADTQFYLNAWLRQAGYLALPADAESLTDIDERTTAFALDPGASTSTTGTASPAARPRAGHRRGDRAGAARPAPGRGRHGRRGRPGTALVAEVLYGPELYSGPVADRAPDLVAMPAPGVQIRGAWSSDAPVLPGPFTGTHTPRRRHLLEPRRHRLRRCRHARRDADRARGSGHRRPASMEGRDMRGVDTSAPVGAGTERSAG</sequence>
<feature type="region of interest" description="Disordered" evidence="1">
    <location>
        <begin position="399"/>
        <end position="445"/>
    </location>
</feature>
<dbReference type="InterPro" id="IPR017850">
    <property type="entry name" value="Alkaline_phosphatase_core_sf"/>
</dbReference>
<dbReference type="InterPro" id="IPR002591">
    <property type="entry name" value="Phosphodiest/P_Trfase"/>
</dbReference>
<gene>
    <name evidence="2" type="ORF">ID875_27210</name>
</gene>
<proteinExistence type="predicted"/>
<accession>A0A927BP65</accession>
<dbReference type="SUPFAM" id="SSF53649">
    <property type="entry name" value="Alkaline phosphatase-like"/>
    <property type="match status" value="2"/>
</dbReference>
<feature type="compositionally biased region" description="Low complexity" evidence="1">
    <location>
        <begin position="401"/>
        <end position="417"/>
    </location>
</feature>
<organism evidence="2">
    <name type="scientific">Streptomyces globisporus</name>
    <dbReference type="NCBI Taxonomy" id="1908"/>
    <lineage>
        <taxon>Bacteria</taxon>
        <taxon>Bacillati</taxon>
        <taxon>Actinomycetota</taxon>
        <taxon>Actinomycetes</taxon>
        <taxon>Kitasatosporales</taxon>
        <taxon>Streptomycetaceae</taxon>
        <taxon>Streptomyces</taxon>
    </lineage>
</organism>
<feature type="compositionally biased region" description="Basic residues" evidence="1">
    <location>
        <begin position="1"/>
        <end position="12"/>
    </location>
</feature>
<evidence type="ECO:0000256" key="1">
    <source>
        <dbReference type="SAM" id="MobiDB-lite"/>
    </source>
</evidence>
<feature type="compositionally biased region" description="Low complexity" evidence="1">
    <location>
        <begin position="35"/>
        <end position="44"/>
    </location>
</feature>
<dbReference type="Pfam" id="PF01663">
    <property type="entry name" value="Phosphodiest"/>
    <property type="match status" value="2"/>
</dbReference>
<feature type="region of interest" description="Disordered" evidence="1">
    <location>
        <begin position="250"/>
        <end position="344"/>
    </location>
</feature>
<comment type="caution">
    <text evidence="2">The sequence shown here is derived from an EMBL/GenBank/DDBJ whole genome shotgun (WGS) entry which is preliminary data.</text>
</comment>
<dbReference type="Gene3D" id="3.40.720.10">
    <property type="entry name" value="Alkaline Phosphatase, subunit A"/>
    <property type="match status" value="1"/>
</dbReference>
<dbReference type="EMBL" id="JACWUS010000017">
    <property type="protein sequence ID" value="MBD2830377.1"/>
    <property type="molecule type" value="Genomic_DNA"/>
</dbReference>
<evidence type="ECO:0000313" key="2">
    <source>
        <dbReference type="EMBL" id="MBD2830377.1"/>
    </source>
</evidence>
<dbReference type="AlphaFoldDB" id="A0A927BP65"/>
<protein>
    <submittedName>
        <fullName evidence="2">Alkaline phosphatase family protein</fullName>
    </submittedName>
</protein>
<reference evidence="2" key="1">
    <citation type="journal article" date="2020" name="PLoS ONE">
        <title>Isolation and characterization of Streptomyces bacteriophages and Streptomyces strains encoding biosynthetic arsenals: Streptomyces strains and phages for antibiotic discovery.</title>
        <authorList>
            <person name="Montano E.T."/>
            <person name="Nideffer J.F."/>
            <person name="Brumage L."/>
            <person name="Erb M."/>
            <person name="Derman A.I."/>
            <person name="Davis J.P."/>
            <person name="Estrada E."/>
            <person name="Fu S."/>
            <person name="Le D."/>
            <person name="Vuppala A."/>
            <person name="Tran C."/>
            <person name="Luterstein E."/>
            <person name="Lakkaraju S."/>
            <person name="Panchagnula S."/>
            <person name="Ren C."/>
            <person name="Doan J."/>
            <person name="Tran S."/>
            <person name="Soriano J."/>
            <person name="Fujita Y."/>
            <person name="Gutala P."/>
            <person name="Fujii Q."/>
            <person name="Lee M."/>
            <person name="Bui A."/>
            <person name="Villarreal C."/>
            <person name="Shing S.R."/>
            <person name="Kim S."/>
            <person name="Freeman D."/>
            <person name="Racha V."/>
            <person name="Ho A."/>
            <person name="Kumar P."/>
            <person name="Falah K."/>
            <person name="Dawson T."/>
            <person name="Enustun E."/>
            <person name="Prichard A."/>
            <person name="Gomez A."/>
            <person name="Khanna K."/>
            <person name="Trigg S."/>
            <person name="Fernandez L."/>
            <person name="Pogliano K."/>
            <person name="Pogliano J."/>
        </authorList>
    </citation>
    <scope>NUCLEOTIDE SEQUENCE</scope>
    <source>
        <strain evidence="2">QF2</strain>
    </source>
</reference>
<feature type="region of interest" description="Disordered" evidence="1">
    <location>
        <begin position="1"/>
        <end position="63"/>
    </location>
</feature>
<feature type="region of interest" description="Disordered" evidence="1">
    <location>
        <begin position="519"/>
        <end position="562"/>
    </location>
</feature>
<feature type="compositionally biased region" description="Low complexity" evidence="1">
    <location>
        <begin position="13"/>
        <end position="23"/>
    </location>
</feature>
<feature type="compositionally biased region" description="Low complexity" evidence="1">
    <location>
        <begin position="297"/>
        <end position="318"/>
    </location>
</feature>
<feature type="compositionally biased region" description="Low complexity" evidence="1">
    <location>
        <begin position="253"/>
        <end position="274"/>
    </location>
</feature>
<name>A0A927BP65_STRGL</name>
<feature type="region of interest" description="Disordered" evidence="1">
    <location>
        <begin position="86"/>
        <end position="153"/>
    </location>
</feature>